<dbReference type="EMBL" id="BLYL01000027">
    <property type="protein sequence ID" value="GFO95709.1"/>
    <property type="molecule type" value="Genomic_DNA"/>
</dbReference>
<organism evidence="1 2">
    <name type="scientific">Coprococcus eutactus</name>
    <dbReference type="NCBI Taxonomy" id="33043"/>
    <lineage>
        <taxon>Bacteria</taxon>
        <taxon>Bacillati</taxon>
        <taxon>Bacillota</taxon>
        <taxon>Clostridia</taxon>
        <taxon>Lachnospirales</taxon>
        <taxon>Lachnospiraceae</taxon>
        <taxon>Coprococcus</taxon>
    </lineage>
</organism>
<protein>
    <submittedName>
        <fullName evidence="1">Uncharacterized protein</fullName>
    </submittedName>
</protein>
<name>A0AAI9K4R7_9FIRM</name>
<gene>
    <name evidence="1" type="ORF">COEU31_27550</name>
</gene>
<evidence type="ECO:0000313" key="1">
    <source>
        <dbReference type="EMBL" id="GFO95709.1"/>
    </source>
</evidence>
<dbReference type="RefSeq" id="WP_055224680.1">
    <property type="nucleotide sequence ID" value="NZ_BLYL01000027.1"/>
</dbReference>
<evidence type="ECO:0000313" key="2">
    <source>
        <dbReference type="Proteomes" id="UP000660047"/>
    </source>
</evidence>
<proteinExistence type="predicted"/>
<reference evidence="1" key="1">
    <citation type="submission" date="2020-06" db="EMBL/GenBank/DDBJ databases">
        <title>Characterization of fructooligosaccharide metabolism and fructooligosaccharide-degrading enzymes in human commensal butyrate producers.</title>
        <authorList>
            <person name="Tanno H."/>
            <person name="Fujii T."/>
            <person name="Hirano K."/>
            <person name="Maeno S."/>
            <person name="Tonozuka T."/>
            <person name="Sakamoto M."/>
            <person name="Ohkuma M."/>
            <person name="Tochio T."/>
            <person name="Endo A."/>
        </authorList>
    </citation>
    <scope>NUCLEOTIDE SEQUENCE</scope>
    <source>
        <strain evidence="1">JCM 31265</strain>
    </source>
</reference>
<dbReference type="Gene3D" id="3.40.91.30">
    <property type="match status" value="1"/>
</dbReference>
<comment type="caution">
    <text evidence="1">The sequence shown here is derived from an EMBL/GenBank/DDBJ whole genome shotgun (WGS) entry which is preliminary data.</text>
</comment>
<dbReference type="Proteomes" id="UP000660047">
    <property type="component" value="Unassembled WGS sequence"/>
</dbReference>
<accession>A0AAI9K4R7</accession>
<sequence length="187" mass="22348">MEKTIKPIETKYNGFRFRSRLEARWAIFFDMIDLKYEYEVEGFEMNGIRYLPDFYIPSLDRWFEIKAKPLSEYEMKKCEEFCFNKDNENIKFSVLVGSPEAVKIDAFAGIMEYVWEWPSEKYPENVRFLAPEELSEKEYYSRFIRGLWVVPDVTEEELATAAVAAREARFEFGERPVTQKENSKEDE</sequence>
<dbReference type="AlphaFoldDB" id="A0AAI9K4R7"/>